<name>A0ABS0NKF9_9ACTN</name>
<evidence type="ECO:0000313" key="4">
    <source>
        <dbReference type="EMBL" id="MBH5335684.1"/>
    </source>
</evidence>
<dbReference type="CDD" id="cd16936">
    <property type="entry name" value="HATPase_RsbW-like"/>
    <property type="match status" value="1"/>
</dbReference>
<accession>A0ABS0NKF9</accession>
<dbReference type="GO" id="GO:0005524">
    <property type="term" value="F:ATP binding"/>
    <property type="evidence" value="ECO:0007669"/>
    <property type="project" value="UniProtKB-KW"/>
</dbReference>
<dbReference type="Gene3D" id="3.30.565.10">
    <property type="entry name" value="Histidine kinase-like ATPase, C-terminal domain"/>
    <property type="match status" value="1"/>
</dbReference>
<proteinExistence type="predicted"/>
<dbReference type="InterPro" id="IPR050267">
    <property type="entry name" value="Anti-sigma-factor_SerPK"/>
</dbReference>
<keyword evidence="4" id="KW-0067">ATP-binding</keyword>
<dbReference type="InterPro" id="IPR003594">
    <property type="entry name" value="HATPase_dom"/>
</dbReference>
<dbReference type="EMBL" id="JACYXC010000001">
    <property type="protein sequence ID" value="MBH5335684.1"/>
    <property type="molecule type" value="Genomic_DNA"/>
</dbReference>
<protein>
    <submittedName>
        <fullName evidence="4">ATP-binding protein</fullName>
    </submittedName>
</protein>
<dbReference type="RefSeq" id="WP_197989197.1">
    <property type="nucleotide sequence ID" value="NZ_JACYXC010000001.1"/>
</dbReference>
<sequence length="169" mass="17524">MGVRTDPGARASHPSRPAPPEPAGSYVLSAPATPIAPKVCRDLVRSVLGALGLEELVDPATLCVSELVTNVHRHAKGDVRLTVTVEPGRVRVSVYDECPESLPAPRRVGREETGGRGLFLVTAVSDDCGVVVGKPPSPVGKSVWFQLAIPPGSARQEGAAHEGGEGGRA</sequence>
<gene>
    <name evidence="4" type="ORF">IHE55_13110</name>
</gene>
<keyword evidence="4" id="KW-0547">Nucleotide-binding</keyword>
<keyword evidence="5" id="KW-1185">Reference proteome</keyword>
<evidence type="ECO:0000256" key="2">
    <source>
        <dbReference type="SAM" id="MobiDB-lite"/>
    </source>
</evidence>
<reference evidence="4 5" key="1">
    <citation type="submission" date="2020-09" db="EMBL/GenBank/DDBJ databases">
        <title>Biosynthesis of the nuclear factor of activated T cells inhibitor NFAT-133 and its congeners in Streptomyces pactum.</title>
        <authorList>
            <person name="Zhou W."/>
            <person name="Posri P."/>
            <person name="Abugrain M.E."/>
            <person name="Weisberg A.J."/>
            <person name="Chang J.H."/>
            <person name="Mahmud T."/>
        </authorList>
    </citation>
    <scope>NUCLEOTIDE SEQUENCE [LARGE SCALE GENOMIC DNA]</scope>
    <source>
        <strain evidence="4 5">ATCC 27456</strain>
    </source>
</reference>
<dbReference type="SUPFAM" id="SSF55874">
    <property type="entry name" value="ATPase domain of HSP90 chaperone/DNA topoisomerase II/histidine kinase"/>
    <property type="match status" value="1"/>
</dbReference>
<feature type="region of interest" description="Disordered" evidence="2">
    <location>
        <begin position="1"/>
        <end position="25"/>
    </location>
</feature>
<dbReference type="PANTHER" id="PTHR35526:SF3">
    <property type="entry name" value="ANTI-SIGMA-F FACTOR RSBW"/>
    <property type="match status" value="1"/>
</dbReference>
<feature type="domain" description="Histidine kinase/HSP90-like ATPase" evidence="3">
    <location>
        <begin position="32"/>
        <end position="145"/>
    </location>
</feature>
<organism evidence="4 5">
    <name type="scientific">Streptomyces pactum</name>
    <dbReference type="NCBI Taxonomy" id="68249"/>
    <lineage>
        <taxon>Bacteria</taxon>
        <taxon>Bacillati</taxon>
        <taxon>Actinomycetota</taxon>
        <taxon>Actinomycetes</taxon>
        <taxon>Kitasatosporales</taxon>
        <taxon>Streptomycetaceae</taxon>
        <taxon>Streptomyces</taxon>
    </lineage>
</organism>
<dbReference type="PANTHER" id="PTHR35526">
    <property type="entry name" value="ANTI-SIGMA-F FACTOR RSBW-RELATED"/>
    <property type="match status" value="1"/>
</dbReference>
<comment type="caution">
    <text evidence="4">The sequence shown here is derived from an EMBL/GenBank/DDBJ whole genome shotgun (WGS) entry which is preliminary data.</text>
</comment>
<dbReference type="InterPro" id="IPR036890">
    <property type="entry name" value="HATPase_C_sf"/>
</dbReference>
<dbReference type="Proteomes" id="UP000807371">
    <property type="component" value="Unassembled WGS sequence"/>
</dbReference>
<keyword evidence="1" id="KW-0723">Serine/threonine-protein kinase</keyword>
<dbReference type="Pfam" id="PF13581">
    <property type="entry name" value="HATPase_c_2"/>
    <property type="match status" value="1"/>
</dbReference>
<keyword evidence="1" id="KW-0418">Kinase</keyword>
<evidence type="ECO:0000259" key="3">
    <source>
        <dbReference type="Pfam" id="PF13581"/>
    </source>
</evidence>
<evidence type="ECO:0000256" key="1">
    <source>
        <dbReference type="ARBA" id="ARBA00022527"/>
    </source>
</evidence>
<keyword evidence="1" id="KW-0808">Transferase</keyword>
<evidence type="ECO:0000313" key="5">
    <source>
        <dbReference type="Proteomes" id="UP000807371"/>
    </source>
</evidence>